<dbReference type="GO" id="GO:0042602">
    <property type="term" value="F:riboflavin reductase (NADPH) activity"/>
    <property type="evidence" value="ECO:0007669"/>
    <property type="project" value="TreeGrafter"/>
</dbReference>
<dbReference type="RefSeq" id="WP_169414165.1">
    <property type="nucleotide sequence ID" value="NZ_JAAXKZ010000069.1"/>
</dbReference>
<dbReference type="SUPFAM" id="SSF50475">
    <property type="entry name" value="FMN-binding split barrel"/>
    <property type="match status" value="1"/>
</dbReference>
<evidence type="ECO:0000259" key="2">
    <source>
        <dbReference type="SMART" id="SM00903"/>
    </source>
</evidence>
<dbReference type="Proteomes" id="UP000586918">
    <property type="component" value="Unassembled WGS sequence"/>
</dbReference>
<accession>A0A848DL54</accession>
<dbReference type="Pfam" id="PF01613">
    <property type="entry name" value="Flavin_Reduct"/>
    <property type="match status" value="1"/>
</dbReference>
<dbReference type="GO" id="GO:0010181">
    <property type="term" value="F:FMN binding"/>
    <property type="evidence" value="ECO:0007669"/>
    <property type="project" value="InterPro"/>
</dbReference>
<dbReference type="InterPro" id="IPR002563">
    <property type="entry name" value="Flavin_Rdtase-like_dom"/>
</dbReference>
<reference evidence="3 4" key="1">
    <citation type="submission" date="2020-04" db="EMBL/GenBank/DDBJ databases">
        <authorList>
            <person name="Klaysubun C."/>
            <person name="Duangmal K."/>
            <person name="Lipun K."/>
        </authorList>
    </citation>
    <scope>NUCLEOTIDE SEQUENCE [LARGE SCALE GENOMIC DNA]</scope>
    <source>
        <strain evidence="3 4">DSM 45300</strain>
    </source>
</reference>
<dbReference type="Gene3D" id="2.30.110.10">
    <property type="entry name" value="Electron Transport, Fmn-binding Protein, Chain A"/>
    <property type="match status" value="1"/>
</dbReference>
<keyword evidence="4" id="KW-1185">Reference proteome</keyword>
<evidence type="ECO:0000256" key="1">
    <source>
        <dbReference type="ARBA" id="ARBA00023002"/>
    </source>
</evidence>
<comment type="caution">
    <text evidence="3">The sequence shown here is derived from an EMBL/GenBank/DDBJ whole genome shotgun (WGS) entry which is preliminary data.</text>
</comment>
<proteinExistence type="predicted"/>
<dbReference type="SMART" id="SM00903">
    <property type="entry name" value="Flavin_Reduct"/>
    <property type="match status" value="1"/>
</dbReference>
<evidence type="ECO:0000313" key="3">
    <source>
        <dbReference type="EMBL" id="NMH93467.1"/>
    </source>
</evidence>
<dbReference type="EMBL" id="JAAXKZ010000069">
    <property type="protein sequence ID" value="NMH93467.1"/>
    <property type="molecule type" value="Genomic_DNA"/>
</dbReference>
<dbReference type="GO" id="GO:0006208">
    <property type="term" value="P:pyrimidine nucleobase catabolic process"/>
    <property type="evidence" value="ECO:0007669"/>
    <property type="project" value="TreeGrafter"/>
</dbReference>
<keyword evidence="1" id="KW-0560">Oxidoreductase</keyword>
<sequence>MSAHPAQSAPDEARLFRDAMASFPSGVTIVTTTDADGRWWGFTATSFCSVSMDPPLVLVCLAESAECHPVFQAAQRWIVHVIHPEHADLAIRFATRGADKFADAGFVADERGLPVLPRSCVTLDCTAHAKHPGGDHTILLGKVENTRLGEDLPAVYFRRGFHLLNSI</sequence>
<dbReference type="PANTHER" id="PTHR30466:SF1">
    <property type="entry name" value="FMN REDUCTASE (NADH) RUTF"/>
    <property type="match status" value="1"/>
</dbReference>
<feature type="domain" description="Flavin reductase like" evidence="2">
    <location>
        <begin position="20"/>
        <end position="163"/>
    </location>
</feature>
<dbReference type="AlphaFoldDB" id="A0A848DL54"/>
<dbReference type="InterPro" id="IPR012349">
    <property type="entry name" value="Split_barrel_FMN-bd"/>
</dbReference>
<gene>
    <name evidence="3" type="ORF">HF519_18180</name>
</gene>
<evidence type="ECO:0000313" key="4">
    <source>
        <dbReference type="Proteomes" id="UP000586918"/>
    </source>
</evidence>
<name>A0A848DL54_9PSEU</name>
<dbReference type="PANTHER" id="PTHR30466">
    <property type="entry name" value="FLAVIN REDUCTASE"/>
    <property type="match status" value="1"/>
</dbReference>
<dbReference type="InterPro" id="IPR050268">
    <property type="entry name" value="NADH-dep_flavin_reductase"/>
</dbReference>
<protein>
    <submittedName>
        <fullName evidence="3">Flavin reductase family protein</fullName>
    </submittedName>
</protein>
<organism evidence="3 4">
    <name type="scientific">Pseudonocardia bannensis</name>
    <dbReference type="NCBI Taxonomy" id="630973"/>
    <lineage>
        <taxon>Bacteria</taxon>
        <taxon>Bacillati</taxon>
        <taxon>Actinomycetota</taxon>
        <taxon>Actinomycetes</taxon>
        <taxon>Pseudonocardiales</taxon>
        <taxon>Pseudonocardiaceae</taxon>
        <taxon>Pseudonocardia</taxon>
    </lineage>
</organism>